<evidence type="ECO:0000313" key="3">
    <source>
        <dbReference type="EMBL" id="RUO30120.1"/>
    </source>
</evidence>
<protein>
    <submittedName>
        <fullName evidence="3">Chemotaxis protein CheW</fullName>
    </submittedName>
</protein>
<evidence type="ECO:0000259" key="2">
    <source>
        <dbReference type="PROSITE" id="PS50851"/>
    </source>
</evidence>
<dbReference type="Pfam" id="PF01584">
    <property type="entry name" value="CheW"/>
    <property type="match status" value="1"/>
</dbReference>
<reference evidence="3 4" key="1">
    <citation type="journal article" date="2018" name="Front. Microbiol.">
        <title>Genome-Based Analysis Reveals the Taxonomy and Diversity of the Family Idiomarinaceae.</title>
        <authorList>
            <person name="Liu Y."/>
            <person name="Lai Q."/>
            <person name="Shao Z."/>
        </authorList>
    </citation>
    <scope>NUCLEOTIDE SEQUENCE [LARGE SCALE GENOMIC DNA]</scope>
    <source>
        <strain evidence="3 4">GBSy1</strain>
    </source>
</reference>
<accession>A0ABY0BZC5</accession>
<dbReference type="EMBL" id="PIPN01000003">
    <property type="protein sequence ID" value="RUO30120.1"/>
    <property type="molecule type" value="Genomic_DNA"/>
</dbReference>
<comment type="caution">
    <text evidence="3">The sequence shown here is derived from an EMBL/GenBank/DDBJ whole genome shotgun (WGS) entry which is preliminary data.</text>
</comment>
<dbReference type="Gene3D" id="2.30.30.40">
    <property type="entry name" value="SH3 Domains"/>
    <property type="match status" value="1"/>
</dbReference>
<evidence type="ECO:0000256" key="1">
    <source>
        <dbReference type="SAM" id="Coils"/>
    </source>
</evidence>
<dbReference type="InterPro" id="IPR014506">
    <property type="entry name" value="UCP020479_CheW"/>
</dbReference>
<keyword evidence="4" id="KW-1185">Reference proteome</keyword>
<proteinExistence type="predicted"/>
<dbReference type="Gene3D" id="2.40.50.180">
    <property type="entry name" value="CheA-289, Domain 4"/>
    <property type="match status" value="1"/>
</dbReference>
<feature type="coiled-coil region" evidence="1">
    <location>
        <begin position="37"/>
        <end position="101"/>
    </location>
</feature>
<dbReference type="SUPFAM" id="SSF50341">
    <property type="entry name" value="CheW-like"/>
    <property type="match status" value="1"/>
</dbReference>
<dbReference type="InterPro" id="IPR036061">
    <property type="entry name" value="CheW-like_dom_sf"/>
</dbReference>
<dbReference type="InterPro" id="IPR002545">
    <property type="entry name" value="CheW-lke_dom"/>
</dbReference>
<gene>
    <name evidence="3" type="ORF">CWE12_08090</name>
</gene>
<feature type="domain" description="CheW-like" evidence="2">
    <location>
        <begin position="121"/>
        <end position="260"/>
    </location>
</feature>
<name>A0ABY0BZC5_9GAMM</name>
<evidence type="ECO:0000313" key="4">
    <source>
        <dbReference type="Proteomes" id="UP000287410"/>
    </source>
</evidence>
<dbReference type="PROSITE" id="PS50851">
    <property type="entry name" value="CHEW"/>
    <property type="match status" value="1"/>
</dbReference>
<dbReference type="PIRSF" id="PIRSF020479">
    <property type="entry name" value="UCP020479_CheW"/>
    <property type="match status" value="1"/>
</dbReference>
<keyword evidence="1" id="KW-0175">Coiled coil</keyword>
<dbReference type="SMART" id="SM00260">
    <property type="entry name" value="CheW"/>
    <property type="match status" value="1"/>
</dbReference>
<organism evidence="3 4">
    <name type="scientific">Aliidiomarina sedimenti</name>
    <dbReference type="NCBI Taxonomy" id="1933879"/>
    <lineage>
        <taxon>Bacteria</taxon>
        <taxon>Pseudomonadati</taxon>
        <taxon>Pseudomonadota</taxon>
        <taxon>Gammaproteobacteria</taxon>
        <taxon>Alteromonadales</taxon>
        <taxon>Idiomarinaceae</taxon>
        <taxon>Aliidiomarina</taxon>
    </lineage>
</organism>
<dbReference type="Proteomes" id="UP000287410">
    <property type="component" value="Unassembled WGS sequence"/>
</dbReference>
<sequence length="266" mass="29873">MHEYLDALLFDEKTPASQPESAPVAEKNTAELERLLAQATLREHEQAEAQAETETQARVQAEQAAVAKKQAEQQRLLELERQQEAEMAAQLEKQAEQAQGEALIDVPPPPVSNMENYKQGDFQALFFSVAGLKLAVPLKSLGGIHQWKEANTIFGKPDWYLGIMTNRDEKLNVVDTARWVMPEKYTPELAESINYQYLIMLGESQWGLACETLVTTESLSPEDVQWRKGEGSKRPWLAGVVREKMCAILDVDAMVDMLEKGLNSQD</sequence>
<dbReference type="CDD" id="cd00588">
    <property type="entry name" value="CheW_like"/>
    <property type="match status" value="1"/>
</dbReference>